<organism evidence="2 3">
    <name type="scientific">Acrocarpospora corrugata</name>
    <dbReference type="NCBI Taxonomy" id="35763"/>
    <lineage>
        <taxon>Bacteria</taxon>
        <taxon>Bacillati</taxon>
        <taxon>Actinomycetota</taxon>
        <taxon>Actinomycetes</taxon>
        <taxon>Streptosporangiales</taxon>
        <taxon>Streptosporangiaceae</taxon>
        <taxon>Acrocarpospora</taxon>
    </lineage>
</organism>
<protein>
    <submittedName>
        <fullName evidence="2">Uncharacterized protein</fullName>
    </submittedName>
</protein>
<evidence type="ECO:0000313" key="2">
    <source>
        <dbReference type="EMBL" id="GES02246.1"/>
    </source>
</evidence>
<comment type="caution">
    <text evidence="2">The sequence shown here is derived from an EMBL/GenBank/DDBJ whole genome shotgun (WGS) entry which is preliminary data.</text>
</comment>
<reference evidence="2 3" key="1">
    <citation type="submission" date="2019-10" db="EMBL/GenBank/DDBJ databases">
        <title>Whole genome shotgun sequence of Acrocarpospora corrugata NBRC 13972.</title>
        <authorList>
            <person name="Ichikawa N."/>
            <person name="Kimura A."/>
            <person name="Kitahashi Y."/>
            <person name="Komaki H."/>
            <person name="Oguchi A."/>
        </authorList>
    </citation>
    <scope>NUCLEOTIDE SEQUENCE [LARGE SCALE GENOMIC DNA]</scope>
    <source>
        <strain evidence="2 3">NBRC 13972</strain>
    </source>
</reference>
<dbReference type="AlphaFoldDB" id="A0A5M3W0D1"/>
<dbReference type="Proteomes" id="UP000334990">
    <property type="component" value="Unassembled WGS sequence"/>
</dbReference>
<accession>A0A5M3W0D1</accession>
<name>A0A5M3W0D1_9ACTN</name>
<keyword evidence="3" id="KW-1185">Reference proteome</keyword>
<dbReference type="EMBL" id="BLAD01000056">
    <property type="protein sequence ID" value="GES02246.1"/>
    <property type="molecule type" value="Genomic_DNA"/>
</dbReference>
<feature type="region of interest" description="Disordered" evidence="1">
    <location>
        <begin position="122"/>
        <end position="155"/>
    </location>
</feature>
<gene>
    <name evidence="2" type="ORF">Acor_43110</name>
</gene>
<feature type="compositionally biased region" description="Basic and acidic residues" evidence="1">
    <location>
        <begin position="139"/>
        <end position="148"/>
    </location>
</feature>
<evidence type="ECO:0000256" key="1">
    <source>
        <dbReference type="SAM" id="MobiDB-lite"/>
    </source>
</evidence>
<evidence type="ECO:0000313" key="3">
    <source>
        <dbReference type="Proteomes" id="UP000334990"/>
    </source>
</evidence>
<proteinExistence type="predicted"/>
<sequence>MGQRRRWRGEGEVVGWECWSGWAPWVRSLVHTRIWSSYKPGTDPPPEATLRVHREQPFPLDPNSVLWITESLWITTQSNQPAAKPTRTPADIQLSTAVEKVIHKPLRDLASAKHHLLVSPHVARRKDSRRPTDLVSARPLDRYAKATERSGWASS</sequence>